<protein>
    <recommendedName>
        <fullName evidence="3">Autophagy-related protein 13</fullName>
    </recommendedName>
</protein>
<dbReference type="EMBL" id="CP046235">
    <property type="protein sequence ID" value="WFD47837.1"/>
    <property type="molecule type" value="Genomic_DNA"/>
</dbReference>
<feature type="compositionally biased region" description="Basic and acidic residues" evidence="4">
    <location>
        <begin position="186"/>
        <end position="202"/>
    </location>
</feature>
<evidence type="ECO:0000259" key="5">
    <source>
        <dbReference type="Pfam" id="PF10033"/>
    </source>
</evidence>
<keyword evidence="2 3" id="KW-0072">Autophagy</keyword>
<dbReference type="Gene3D" id="3.30.900.10">
    <property type="entry name" value="HORMA domain"/>
    <property type="match status" value="1"/>
</dbReference>
<dbReference type="PANTHER" id="PTHR13430">
    <property type="match status" value="1"/>
</dbReference>
<evidence type="ECO:0000313" key="7">
    <source>
        <dbReference type="Proteomes" id="UP000818624"/>
    </source>
</evidence>
<dbReference type="Proteomes" id="UP000818624">
    <property type="component" value="Chromosome 2"/>
</dbReference>
<feature type="compositionally biased region" description="Basic and acidic residues" evidence="4">
    <location>
        <begin position="304"/>
        <end position="320"/>
    </location>
</feature>
<feature type="region of interest" description="Disordered" evidence="4">
    <location>
        <begin position="304"/>
        <end position="392"/>
    </location>
</feature>
<organism evidence="6 7">
    <name type="scientific">Malassezia furfur</name>
    <name type="common">Pityriasis versicolor infection agent</name>
    <name type="synonym">Pityrosporum furfur</name>
    <dbReference type="NCBI Taxonomy" id="55194"/>
    <lineage>
        <taxon>Eukaryota</taxon>
        <taxon>Fungi</taxon>
        <taxon>Dikarya</taxon>
        <taxon>Basidiomycota</taxon>
        <taxon>Ustilaginomycotina</taxon>
        <taxon>Malasseziomycetes</taxon>
        <taxon>Malasseziales</taxon>
        <taxon>Malasseziaceae</taxon>
        <taxon>Malassezia</taxon>
    </lineage>
</organism>
<dbReference type="InterPro" id="IPR036570">
    <property type="entry name" value="HORMA_dom_sf"/>
</dbReference>
<feature type="compositionally biased region" description="Polar residues" evidence="4">
    <location>
        <begin position="348"/>
        <end position="359"/>
    </location>
</feature>
<dbReference type="InterPro" id="IPR018731">
    <property type="entry name" value="Atg13_N"/>
</dbReference>
<keyword evidence="7" id="KW-1185">Reference proteome</keyword>
<feature type="domain" description="Autophagy-related protein 13 N-terminal" evidence="5">
    <location>
        <begin position="2"/>
        <end position="162"/>
    </location>
</feature>
<accession>A0ABY8ESI0</accession>
<dbReference type="PANTHER" id="PTHR13430:SF4">
    <property type="entry name" value="AUTOPHAGY-RELATED PROTEIN 13"/>
    <property type="match status" value="1"/>
</dbReference>
<dbReference type="Pfam" id="PF10033">
    <property type="entry name" value="ATG13"/>
    <property type="match status" value="1"/>
</dbReference>
<feature type="compositionally biased region" description="Basic and acidic residues" evidence="4">
    <location>
        <begin position="360"/>
        <end position="375"/>
    </location>
</feature>
<evidence type="ECO:0000313" key="6">
    <source>
        <dbReference type="EMBL" id="WFD47837.1"/>
    </source>
</evidence>
<comment type="similarity">
    <text evidence="1 3">Belongs to the ATG13 family. Fungi subfamily.</text>
</comment>
<dbReference type="InterPro" id="IPR040182">
    <property type="entry name" value="ATG13"/>
</dbReference>
<feature type="region of interest" description="Disordered" evidence="4">
    <location>
        <begin position="442"/>
        <end position="473"/>
    </location>
</feature>
<reference evidence="6 7" key="1">
    <citation type="journal article" date="2020" name="Elife">
        <title>Loss of centromere function drives karyotype evolution in closely related Malassezia species.</title>
        <authorList>
            <person name="Sankaranarayanan S.R."/>
            <person name="Ianiri G."/>
            <person name="Coelho M.A."/>
            <person name="Reza M.H."/>
            <person name="Thimmappa B.C."/>
            <person name="Ganguly P."/>
            <person name="Vadnala R.N."/>
            <person name="Sun S."/>
            <person name="Siddharthan R."/>
            <person name="Tellgren-Roth C."/>
            <person name="Dawson T.L."/>
            <person name="Heitman J."/>
            <person name="Sanyal K."/>
        </authorList>
    </citation>
    <scope>NUCLEOTIDE SEQUENCE [LARGE SCALE GENOMIC DNA]</scope>
    <source>
        <strain evidence="6">CBS14141</strain>
    </source>
</reference>
<sequence>MRDRLRPWRAPSNGNVPRLCVDVRVRTSRLRADQVLVGCAPHGSGTRVVELGDAARTSVLLERWTVDLDPAAHDIRLPAVYKRAIVHFRTLYALARALPAQALCRSIAAGSDAPPLDVEIEVHGSADAGADDLGADPKTWALQGVQTPIGTLACRVAYRACTELRVEQRGHAVPCTDAALPTPPPSRERDVLTPPARRERSRSLTPRPPGTTLPATPHASGALPPDTTSPLLRRMWTDAGDAPGAPTSVVCPRRGVSPSGPEASPDGLRALFQSYTPTRAQIGFSPSSLYSLRHSPHGHFDAHMRRRAEAASETPPDRARPVRIQRYARQPSYRQREYSRSAGGANDELSTSARSWSQRVEQRRMMERGVARESPAHVPRSQPSPSGSRLFANTAPSHAPAFALAKPASVGGAAGAAGAAHASPSDDLFELVQMLEAPPALHTAAPPARSSGVSLTRTPGTSAPRRSLGAARGDPIDDVLARLADSVHLPAMDERFGEVERERPAPAPYPIRYVPRALGVDEAY</sequence>
<feature type="compositionally biased region" description="Polar residues" evidence="4">
    <location>
        <begin position="451"/>
        <end position="461"/>
    </location>
</feature>
<evidence type="ECO:0000256" key="2">
    <source>
        <dbReference type="ARBA" id="ARBA00023006"/>
    </source>
</evidence>
<evidence type="ECO:0000256" key="4">
    <source>
        <dbReference type="SAM" id="MobiDB-lite"/>
    </source>
</evidence>
<proteinExistence type="inferred from homology"/>
<evidence type="ECO:0000256" key="1">
    <source>
        <dbReference type="ARBA" id="ARBA00005246"/>
    </source>
</evidence>
<evidence type="ECO:0000256" key="3">
    <source>
        <dbReference type="RuleBase" id="RU361214"/>
    </source>
</evidence>
<feature type="region of interest" description="Disordered" evidence="4">
    <location>
        <begin position="175"/>
        <end position="266"/>
    </location>
</feature>
<name>A0ABY8ESI0_MALFU</name>
<gene>
    <name evidence="6" type="ORF">GLX27_002500</name>
</gene>